<feature type="transmembrane region" description="Helical" evidence="1">
    <location>
        <begin position="103"/>
        <end position="124"/>
    </location>
</feature>
<organism evidence="2 3">
    <name type="scientific">Melissococcus plutonius</name>
    <dbReference type="NCBI Taxonomy" id="33970"/>
    <lineage>
        <taxon>Bacteria</taxon>
        <taxon>Bacillati</taxon>
        <taxon>Bacillota</taxon>
        <taxon>Bacilli</taxon>
        <taxon>Lactobacillales</taxon>
        <taxon>Enterococcaceae</taxon>
        <taxon>Melissococcus</taxon>
    </lineage>
</organism>
<dbReference type="AlphaFoldDB" id="A0A2Z5Y4Z8"/>
<feature type="transmembrane region" description="Helical" evidence="1">
    <location>
        <begin position="76"/>
        <end position="97"/>
    </location>
</feature>
<evidence type="ECO:0000256" key="1">
    <source>
        <dbReference type="SAM" id="Phobius"/>
    </source>
</evidence>
<keyword evidence="1" id="KW-0472">Membrane</keyword>
<name>A0A2Z5Y4Z8_9ENTE</name>
<feature type="transmembrane region" description="Helical" evidence="1">
    <location>
        <begin position="6"/>
        <end position="30"/>
    </location>
</feature>
<protein>
    <submittedName>
        <fullName evidence="2">Uncharacterized protein</fullName>
    </submittedName>
</protein>
<proteinExistence type="predicted"/>
<keyword evidence="1" id="KW-0812">Transmembrane</keyword>
<keyword evidence="1" id="KW-1133">Transmembrane helix</keyword>
<sequence>MNVLIIITIICCFISFAFFITSFIKFDLFYTKKRKIFARYYSLTSNKEIKQKQKEILNENSNGTFDLKKKYRFISFVHKIMILSILVNILCLGLYFYSIWNLSILFILSIELFCLSIAFLYTFLSQKINYLLYLDIKNNDLALNEFKKENINTSDISFIKNNYFYRILSLIMVIFSLILLMILAYLEGI</sequence>
<evidence type="ECO:0000313" key="3">
    <source>
        <dbReference type="Proteomes" id="UP000269226"/>
    </source>
</evidence>
<accession>A0A2Z5Y4Z8</accession>
<keyword evidence="2" id="KW-0614">Plasmid</keyword>
<evidence type="ECO:0000313" key="2">
    <source>
        <dbReference type="EMBL" id="BBC61830.1"/>
    </source>
</evidence>
<feature type="transmembrane region" description="Helical" evidence="1">
    <location>
        <begin position="163"/>
        <end position="186"/>
    </location>
</feature>
<gene>
    <name evidence="2" type="ORF">DAT561_p1130</name>
</gene>
<geneLocation type="plasmid" evidence="3">
    <name>pmp1 dat561 dna</name>
</geneLocation>
<dbReference type="EMBL" id="AP018493">
    <property type="protein sequence ID" value="BBC61830.1"/>
    <property type="molecule type" value="Genomic_DNA"/>
</dbReference>
<dbReference type="Proteomes" id="UP000269226">
    <property type="component" value="Plasmid pMP1"/>
</dbReference>
<reference evidence="2 3" key="1">
    <citation type="submission" date="2018-01" db="EMBL/GenBank/DDBJ databases">
        <title>Whole genome sequence of Melissococcus plutonius DAT561.</title>
        <authorList>
            <person name="Okumura K."/>
            <person name="Takamatsu D."/>
            <person name="Okura M."/>
        </authorList>
    </citation>
    <scope>NUCLEOTIDE SEQUENCE [LARGE SCALE GENOMIC DNA]</scope>
    <source>
        <strain evidence="2 3">DAT561</strain>
        <plasmid evidence="3">pmp1 dat561 dna</plasmid>
    </source>
</reference>